<dbReference type="Gene3D" id="2.60.40.10">
    <property type="entry name" value="Immunoglobulins"/>
    <property type="match status" value="1"/>
</dbReference>
<feature type="domain" description="EGF-like" evidence="8">
    <location>
        <begin position="646"/>
        <end position="678"/>
    </location>
</feature>
<keyword evidence="3" id="KW-0677">Repeat</keyword>
<feature type="disulfide bond" evidence="7">
    <location>
        <begin position="746"/>
        <end position="756"/>
    </location>
</feature>
<dbReference type="FunFam" id="2.10.25.10:FF:000499">
    <property type="entry name" value="Predicted protein"/>
    <property type="match status" value="1"/>
</dbReference>
<accession>A0A3B4BAU8</accession>
<dbReference type="AlphaFoldDB" id="A0A3B4BAU8"/>
<dbReference type="PROSITE" id="PS01187">
    <property type="entry name" value="EGF_CA"/>
    <property type="match status" value="1"/>
</dbReference>
<dbReference type="FunFam" id="2.10.25.10:FF:000595">
    <property type="entry name" value="von Willebrand factor D and EGF domain-containing protein"/>
    <property type="match status" value="1"/>
</dbReference>
<evidence type="ECO:0000313" key="11">
    <source>
        <dbReference type="Proteomes" id="UP000261520"/>
    </source>
</evidence>
<evidence type="ECO:0000259" key="9">
    <source>
        <dbReference type="PROSITE" id="PS51233"/>
    </source>
</evidence>
<dbReference type="InterPro" id="IPR009030">
    <property type="entry name" value="Growth_fac_rcpt_cys_sf"/>
</dbReference>
<dbReference type="Pfam" id="PF05345">
    <property type="entry name" value="He_PIG"/>
    <property type="match status" value="1"/>
</dbReference>
<dbReference type="Pfam" id="PF00094">
    <property type="entry name" value="VWD"/>
    <property type="match status" value="1"/>
</dbReference>
<feature type="disulfide bond" evidence="7">
    <location>
        <begin position="668"/>
        <end position="677"/>
    </location>
</feature>
<dbReference type="Ensembl" id="ENSPMGT00000028386.1">
    <property type="protein sequence ID" value="ENSPMGP00000026653.1"/>
    <property type="gene ID" value="ENSPMGG00000021494.1"/>
</dbReference>
<dbReference type="PROSITE" id="PS01186">
    <property type="entry name" value="EGF_2"/>
    <property type="match status" value="3"/>
</dbReference>
<organism evidence="10 11">
    <name type="scientific">Periophthalmus magnuspinnatus</name>
    <dbReference type="NCBI Taxonomy" id="409849"/>
    <lineage>
        <taxon>Eukaryota</taxon>
        <taxon>Metazoa</taxon>
        <taxon>Chordata</taxon>
        <taxon>Craniata</taxon>
        <taxon>Vertebrata</taxon>
        <taxon>Euteleostomi</taxon>
        <taxon>Actinopterygii</taxon>
        <taxon>Neopterygii</taxon>
        <taxon>Teleostei</taxon>
        <taxon>Neoteleostei</taxon>
        <taxon>Acanthomorphata</taxon>
        <taxon>Gobiaria</taxon>
        <taxon>Gobiiformes</taxon>
        <taxon>Gobioidei</taxon>
        <taxon>Gobiidae</taxon>
        <taxon>Oxudercinae</taxon>
        <taxon>Periophthalmus</taxon>
    </lineage>
</organism>
<feature type="disulfide bond" evidence="7">
    <location>
        <begin position="714"/>
        <end position="724"/>
    </location>
</feature>
<feature type="disulfide bond" evidence="7">
    <location>
        <begin position="810"/>
        <end position="820"/>
    </location>
</feature>
<dbReference type="CDD" id="cd11304">
    <property type="entry name" value="Cadherin_repeat"/>
    <property type="match status" value="1"/>
</dbReference>
<feature type="disulfide bond" evidence="7">
    <location>
        <begin position="650"/>
        <end position="660"/>
    </location>
</feature>
<reference evidence="10" key="2">
    <citation type="submission" date="2025-09" db="UniProtKB">
        <authorList>
            <consortium name="Ensembl"/>
        </authorList>
    </citation>
    <scope>IDENTIFICATION</scope>
</reference>
<dbReference type="InterPro" id="IPR013783">
    <property type="entry name" value="Ig-like_fold"/>
</dbReference>
<dbReference type="FunFam" id="2.10.25.10:FF:000490">
    <property type="entry name" value="von Willebrand factor D and EGF domain-containing protein"/>
    <property type="match status" value="1"/>
</dbReference>
<dbReference type="InterPro" id="IPR001881">
    <property type="entry name" value="EGF-like_Ca-bd_dom"/>
</dbReference>
<dbReference type="Pfam" id="PF26129">
    <property type="entry name" value="Vwde"/>
    <property type="match status" value="1"/>
</dbReference>
<dbReference type="FunFam" id="2.10.25.10:FF:000831">
    <property type="entry name" value="von Willebrand factor D and EGF domains"/>
    <property type="match status" value="1"/>
</dbReference>
<keyword evidence="2" id="KW-0732">Signal</keyword>
<dbReference type="Proteomes" id="UP000261520">
    <property type="component" value="Unplaced"/>
</dbReference>
<dbReference type="PROSITE" id="PS00022">
    <property type="entry name" value="EGF_1"/>
    <property type="match status" value="3"/>
</dbReference>
<reference evidence="10" key="1">
    <citation type="submission" date="2025-08" db="UniProtKB">
        <authorList>
            <consortium name="Ensembl"/>
        </authorList>
    </citation>
    <scope>IDENTIFICATION</scope>
</reference>
<feature type="domain" description="EGF-like" evidence="8">
    <location>
        <begin position="806"/>
        <end position="838"/>
    </location>
</feature>
<dbReference type="PANTHER" id="PTHR14949:SF53">
    <property type="entry name" value="VON WILLEBRAND FACTOR D AND EGF DOMAIN-CONTAINING PROTEIN"/>
    <property type="match status" value="1"/>
</dbReference>
<keyword evidence="4" id="KW-0175">Coiled coil</keyword>
<feature type="domain" description="EGF-like" evidence="8">
    <location>
        <begin position="743"/>
        <end position="774"/>
    </location>
</feature>
<dbReference type="SMART" id="SM00181">
    <property type="entry name" value="EGF"/>
    <property type="match status" value="9"/>
</dbReference>
<dbReference type="InterPro" id="IPR050969">
    <property type="entry name" value="Dev_Signal_Modulators"/>
</dbReference>
<keyword evidence="5 7" id="KW-1015">Disulfide bond</keyword>
<comment type="caution">
    <text evidence="7">Lacks conserved residue(s) required for the propagation of feature annotation.</text>
</comment>
<evidence type="ECO:0000313" key="10">
    <source>
        <dbReference type="Ensembl" id="ENSPMGP00000026653.1"/>
    </source>
</evidence>
<dbReference type="PROSITE" id="PS50026">
    <property type="entry name" value="EGF_3"/>
    <property type="match status" value="6"/>
</dbReference>
<proteinExistence type="predicted"/>
<dbReference type="Pfam" id="PF07974">
    <property type="entry name" value="EGF_2"/>
    <property type="match status" value="2"/>
</dbReference>
<dbReference type="CDD" id="cd00054">
    <property type="entry name" value="EGF_CA"/>
    <property type="match status" value="2"/>
</dbReference>
<dbReference type="InterPro" id="IPR018097">
    <property type="entry name" value="EGF_Ca-bd_CS"/>
</dbReference>
<dbReference type="SMART" id="SM00179">
    <property type="entry name" value="EGF_CA"/>
    <property type="match status" value="2"/>
</dbReference>
<dbReference type="GO" id="GO:0005576">
    <property type="term" value="C:extracellular region"/>
    <property type="evidence" value="ECO:0007669"/>
    <property type="project" value="TreeGrafter"/>
</dbReference>
<feature type="domain" description="EGF-like" evidence="8">
    <location>
        <begin position="594"/>
        <end position="629"/>
    </location>
</feature>
<keyword evidence="6" id="KW-0325">Glycoprotein</keyword>
<dbReference type="InterPro" id="IPR001846">
    <property type="entry name" value="VWF_type-D"/>
</dbReference>
<feature type="disulfide bond" evidence="7">
    <location>
        <begin position="764"/>
        <end position="773"/>
    </location>
</feature>
<feature type="disulfide bond" evidence="7">
    <location>
        <begin position="598"/>
        <end position="608"/>
    </location>
</feature>
<dbReference type="GO" id="GO:0005102">
    <property type="term" value="F:signaling receptor binding"/>
    <property type="evidence" value="ECO:0007669"/>
    <property type="project" value="TreeGrafter"/>
</dbReference>
<feature type="domain" description="EGF-like" evidence="8">
    <location>
        <begin position="710"/>
        <end position="742"/>
    </location>
</feature>
<feature type="disulfide bond" evidence="7">
    <location>
        <begin position="732"/>
        <end position="741"/>
    </location>
</feature>
<dbReference type="InterPro" id="IPR000152">
    <property type="entry name" value="EGF-type_Asp/Asn_hydroxyl_site"/>
</dbReference>
<dbReference type="GO" id="GO:0048731">
    <property type="term" value="P:system development"/>
    <property type="evidence" value="ECO:0007669"/>
    <property type="project" value="UniProtKB-ARBA"/>
</dbReference>
<dbReference type="InterPro" id="IPR000742">
    <property type="entry name" value="EGF"/>
</dbReference>
<keyword evidence="1 7" id="KW-0245">EGF-like domain</keyword>
<dbReference type="Pfam" id="PF12661">
    <property type="entry name" value="hEGF"/>
    <property type="match status" value="1"/>
</dbReference>
<dbReference type="PROSITE" id="PS51233">
    <property type="entry name" value="VWFD"/>
    <property type="match status" value="1"/>
</dbReference>
<dbReference type="InterPro" id="IPR013032">
    <property type="entry name" value="EGF-like_CS"/>
</dbReference>
<dbReference type="PANTHER" id="PTHR14949">
    <property type="entry name" value="EGF-LIKE-DOMAIN, MULTIPLE 7, 8"/>
    <property type="match status" value="1"/>
</dbReference>
<evidence type="ECO:0000256" key="4">
    <source>
        <dbReference type="ARBA" id="ARBA00023054"/>
    </source>
</evidence>
<dbReference type="GO" id="GO:0009986">
    <property type="term" value="C:cell surface"/>
    <property type="evidence" value="ECO:0007669"/>
    <property type="project" value="TreeGrafter"/>
</dbReference>
<evidence type="ECO:0000256" key="2">
    <source>
        <dbReference type="ARBA" id="ARBA00022729"/>
    </source>
</evidence>
<sequence>MSLTVRAPGADRGHTQGLCGTYDGQPHNDFHSAEGTLLPDVHSFVSAWRLPLGSSFFDSVPSPPLTATSPRKFCHCQTKPPRTSNRAQVHLTSEDSCSHHGNVLISSMIPTLDVTAEYITSVELLKTHPLHPNKRYSVRYLPHYHSQSLSQSHLEDFAYFFPEDHEPAPQQPDFPPTWPTHSGLSEEQARVQCRRTVVNSSIALGCVRLLHADTLDWAVGMCVSDLQLKDEDSWLNGTLPLLENECERRLVEQRRREEYPEVLAILRCPSLCSGNGQCSEWGCVCFPGFGSYDCSSLSDQIPEISELERAGVCDVGQTDCSSVRVYGQGFRDSYQLKCEFVQEKDEWVLDEPQLVLASFLDVTALECQLPLEDSQHPTVSQQPAEAANRAVSNDGYSYSNAKIVTLYDGRCHICSASAEVLCTLREKTCYIAGMCYSEGERSPSSPCLSCRPDSSPHAWSTADKNMPPVFQSLPPLLHSFSGDSVVYQLQAQDPEGSALLFSLVSGPEGSSVSPSGLLTWKASESAEDTYTFRVSVTDHCAAHTTAQIQVTVSVLPCGCLNGGSCVPSPLHPLGSGVYLCVCPEGFRGRRCDEDIDDCKPNPCRYGRCIDAPGSFSCICPPGMTGNRTVLCRSHQRAAQFSFHLYQNAVCKYPCGRNMECSLPNTCTCKEGYTGYNCHIAVCRPDCKNQGRCVRPNVCECPMGHTGPTCEQAHCDPPCLHGGTCAARNHCTCPYGYVGPRCEIMVCSRHCENGGECVSPDVCRCKAGWQGPTCASALCDPLCVNGGTCIKPNSCVCPSGFYGTRCHIALCNPPCKNGGQCIRNNMCSCPEGYTGRRCQRSK</sequence>
<dbReference type="STRING" id="409849.ENSPMGP00000026653"/>
<evidence type="ECO:0000259" key="8">
    <source>
        <dbReference type="PROSITE" id="PS50026"/>
    </source>
</evidence>
<dbReference type="SUPFAM" id="SSF57184">
    <property type="entry name" value="Growth factor receptor domain"/>
    <property type="match status" value="1"/>
</dbReference>
<evidence type="ECO:0000256" key="3">
    <source>
        <dbReference type="ARBA" id="ARBA00022737"/>
    </source>
</evidence>
<dbReference type="Gene3D" id="2.60.120.260">
    <property type="entry name" value="Galactose-binding domain-like"/>
    <property type="match status" value="1"/>
</dbReference>
<dbReference type="PROSITE" id="PS00010">
    <property type="entry name" value="ASX_HYDROXYL"/>
    <property type="match status" value="1"/>
</dbReference>
<evidence type="ECO:0000256" key="6">
    <source>
        <dbReference type="ARBA" id="ARBA00023180"/>
    </source>
</evidence>
<dbReference type="InterPro" id="IPR058727">
    <property type="entry name" value="Helical_Vwde"/>
</dbReference>
<keyword evidence="11" id="KW-1185">Reference proteome</keyword>
<name>A0A3B4BAU8_9GOBI</name>
<dbReference type="SUPFAM" id="SSF57196">
    <property type="entry name" value="EGF/Laminin"/>
    <property type="match status" value="3"/>
</dbReference>
<dbReference type="GO" id="GO:0005509">
    <property type="term" value="F:calcium ion binding"/>
    <property type="evidence" value="ECO:0007669"/>
    <property type="project" value="InterPro"/>
</dbReference>
<evidence type="ECO:0000256" key="1">
    <source>
        <dbReference type="ARBA" id="ARBA00022536"/>
    </source>
</evidence>
<dbReference type="Pfam" id="PF00008">
    <property type="entry name" value="EGF"/>
    <property type="match status" value="3"/>
</dbReference>
<feature type="disulfide bond" evidence="7">
    <location>
        <begin position="582"/>
        <end position="591"/>
    </location>
</feature>
<feature type="disulfide bond" evidence="7">
    <location>
        <begin position="828"/>
        <end position="837"/>
    </location>
</feature>
<evidence type="ECO:0000256" key="7">
    <source>
        <dbReference type="PROSITE-ProRule" id="PRU00076"/>
    </source>
</evidence>
<feature type="domain" description="EGF-like" evidence="8">
    <location>
        <begin position="553"/>
        <end position="592"/>
    </location>
</feature>
<dbReference type="Gene3D" id="2.10.25.10">
    <property type="entry name" value="Laminin"/>
    <property type="match status" value="6"/>
</dbReference>
<evidence type="ECO:0000256" key="5">
    <source>
        <dbReference type="ARBA" id="ARBA00023157"/>
    </source>
</evidence>
<feature type="domain" description="VWFD" evidence="9">
    <location>
        <begin position="1"/>
        <end position="56"/>
    </location>
</feature>
<dbReference type="InterPro" id="IPR013111">
    <property type="entry name" value="EGF_extracell"/>
</dbReference>
<protein>
    <submittedName>
        <fullName evidence="10">Uncharacterized protein</fullName>
    </submittedName>
</protein>